<feature type="transmembrane region" description="Helical" evidence="6">
    <location>
        <begin position="124"/>
        <end position="142"/>
    </location>
</feature>
<evidence type="ECO:0000256" key="3">
    <source>
        <dbReference type="ARBA" id="ARBA00022692"/>
    </source>
</evidence>
<evidence type="ECO:0000256" key="1">
    <source>
        <dbReference type="ARBA" id="ARBA00004651"/>
    </source>
</evidence>
<keyword evidence="4 6" id="KW-1133">Transmembrane helix</keyword>
<feature type="transmembrane region" description="Helical" evidence="6">
    <location>
        <begin position="97"/>
        <end position="117"/>
    </location>
</feature>
<sequence length="335" mass="35505">MDKTLSTSKETGPMTGPPGGSKRMALLALLLLLCLLPLVVNDYLQFVANTMLVYCLVAVGLNVVLGYLGQLAFANAAFFGIGAYAAGLSMVHFGLSFLWATIIGAACGGLAGCLVGLPALRVRGYYLAIITLAFGELMRWLYVHNDPVTFGSGGFNMPQIAVFGVPVDEQGKYYVFLAAVLIGVGATSLLLRSRFGRAFVAVRNNELAALSLGINVNRSKVIAFAWSGLITGLAGALYAALNGRVSPDTFGISQMLMHFAIVMIGGLGSMAGSIIGAVLLTGMPELLRNFPGLEEIVFSLLLIIVLFLMPKGISGFLAGRLPILRERLYRESKDA</sequence>
<protein>
    <submittedName>
        <fullName evidence="7">Amino acid/amide ABC transporter membrane protein 2, HAAT family</fullName>
    </submittedName>
</protein>
<feature type="transmembrane region" description="Helical" evidence="6">
    <location>
        <begin position="292"/>
        <end position="309"/>
    </location>
</feature>
<comment type="subcellular location">
    <subcellularLocation>
        <location evidence="1">Cell membrane</location>
        <topology evidence="1">Multi-pass membrane protein</topology>
    </subcellularLocation>
</comment>
<dbReference type="PANTHER" id="PTHR30482">
    <property type="entry name" value="HIGH-AFFINITY BRANCHED-CHAIN AMINO ACID TRANSPORT SYSTEM PERMEASE"/>
    <property type="match status" value="1"/>
</dbReference>
<dbReference type="STRING" id="658167.SAMN04488135_104113"/>
<evidence type="ECO:0000256" key="6">
    <source>
        <dbReference type="SAM" id="Phobius"/>
    </source>
</evidence>
<feature type="transmembrane region" description="Helical" evidence="6">
    <location>
        <begin position="51"/>
        <end position="68"/>
    </location>
</feature>
<feature type="transmembrane region" description="Helical" evidence="6">
    <location>
        <begin position="173"/>
        <end position="191"/>
    </location>
</feature>
<keyword evidence="3 6" id="KW-0812">Transmembrane</keyword>
<reference evidence="7 8" key="1">
    <citation type="submission" date="2016-11" db="EMBL/GenBank/DDBJ databases">
        <authorList>
            <person name="Jaros S."/>
            <person name="Januszkiewicz K."/>
            <person name="Wedrychowicz H."/>
        </authorList>
    </citation>
    <scope>NUCLEOTIDE SEQUENCE [LARGE SCALE GENOMIC DNA]</scope>
    <source>
        <strain evidence="7 8">CGMCC 1.10190</strain>
    </source>
</reference>
<dbReference type="InterPro" id="IPR043428">
    <property type="entry name" value="LivM-like"/>
</dbReference>
<feature type="transmembrane region" description="Helical" evidence="6">
    <location>
        <begin position="221"/>
        <end position="241"/>
    </location>
</feature>
<dbReference type="CDD" id="cd06581">
    <property type="entry name" value="TM_PBP1_LivM_like"/>
    <property type="match status" value="1"/>
</dbReference>
<evidence type="ECO:0000313" key="8">
    <source>
        <dbReference type="Proteomes" id="UP000184226"/>
    </source>
</evidence>
<feature type="transmembrane region" description="Helical" evidence="6">
    <location>
        <begin position="256"/>
        <end position="280"/>
    </location>
</feature>
<dbReference type="Pfam" id="PF02653">
    <property type="entry name" value="BPD_transp_2"/>
    <property type="match status" value="1"/>
</dbReference>
<dbReference type="PANTHER" id="PTHR30482:SF10">
    <property type="entry name" value="HIGH-AFFINITY BRANCHED-CHAIN AMINO ACID TRANSPORT PROTEIN BRAE"/>
    <property type="match status" value="1"/>
</dbReference>
<accession>A0A1M5UU18</accession>
<keyword evidence="8" id="KW-1185">Reference proteome</keyword>
<evidence type="ECO:0000256" key="5">
    <source>
        <dbReference type="ARBA" id="ARBA00023136"/>
    </source>
</evidence>
<evidence type="ECO:0000256" key="4">
    <source>
        <dbReference type="ARBA" id="ARBA00022989"/>
    </source>
</evidence>
<dbReference type="GO" id="GO:0015658">
    <property type="term" value="F:branched-chain amino acid transmembrane transporter activity"/>
    <property type="evidence" value="ECO:0007669"/>
    <property type="project" value="InterPro"/>
</dbReference>
<evidence type="ECO:0000256" key="2">
    <source>
        <dbReference type="ARBA" id="ARBA00022475"/>
    </source>
</evidence>
<dbReference type="Proteomes" id="UP000184226">
    <property type="component" value="Unassembled WGS sequence"/>
</dbReference>
<dbReference type="EMBL" id="FQXE01000004">
    <property type="protein sequence ID" value="SHH66435.1"/>
    <property type="molecule type" value="Genomic_DNA"/>
</dbReference>
<dbReference type="InterPro" id="IPR001851">
    <property type="entry name" value="ABC_transp_permease"/>
</dbReference>
<keyword evidence="5 6" id="KW-0472">Membrane</keyword>
<organism evidence="7 8">
    <name type="scientific">Pollutimonas bauzanensis</name>
    <dbReference type="NCBI Taxonomy" id="658167"/>
    <lineage>
        <taxon>Bacteria</taxon>
        <taxon>Pseudomonadati</taxon>
        <taxon>Pseudomonadota</taxon>
        <taxon>Betaproteobacteria</taxon>
        <taxon>Burkholderiales</taxon>
        <taxon>Alcaligenaceae</taxon>
        <taxon>Pollutimonas</taxon>
    </lineage>
</organism>
<gene>
    <name evidence="7" type="ORF">SAMN04488135_104113</name>
</gene>
<keyword evidence="2" id="KW-1003">Cell membrane</keyword>
<dbReference type="AlphaFoldDB" id="A0A1M5UU18"/>
<evidence type="ECO:0000313" key="7">
    <source>
        <dbReference type="EMBL" id="SHH66435.1"/>
    </source>
</evidence>
<name>A0A1M5UU18_9BURK</name>
<dbReference type="GO" id="GO:0005886">
    <property type="term" value="C:plasma membrane"/>
    <property type="evidence" value="ECO:0007669"/>
    <property type="project" value="UniProtKB-SubCell"/>
</dbReference>
<proteinExistence type="predicted"/>